<sequence>METIYDVLSQEHKHVLSMFEEAMSSGSKEILFRIKAEIDLHMEGEEKLYYPLLEEKEESRDIARKAYIEHNEERALMYELEGMGKKSENWTARLNELKEVITHHVQDEEGQIFEKSRNILSQQQVGELTLKYLEFKKNYMRKIEAGESLT</sequence>
<dbReference type="InterPro" id="IPR012312">
    <property type="entry name" value="Hemerythrin-like"/>
</dbReference>
<dbReference type="KEGG" id="mhor:MSHOH_3378"/>
<evidence type="ECO:0000259" key="1">
    <source>
        <dbReference type="Pfam" id="PF01814"/>
    </source>
</evidence>
<dbReference type="PATRIC" id="fig|1434110.4.peg.4334"/>
<dbReference type="Gene3D" id="1.20.120.520">
    <property type="entry name" value="nmb1532 protein domain like"/>
    <property type="match status" value="1"/>
</dbReference>
<gene>
    <name evidence="2" type="ORF">MSHOH_3378</name>
</gene>
<accession>A0A0E3SFI4</accession>
<dbReference type="AlphaFoldDB" id="A0A0E3SFI4"/>
<dbReference type="Pfam" id="PF01814">
    <property type="entry name" value="Hemerythrin"/>
    <property type="match status" value="1"/>
</dbReference>
<evidence type="ECO:0000313" key="2">
    <source>
        <dbReference type="EMBL" id="AKB79861.1"/>
    </source>
</evidence>
<dbReference type="PANTHER" id="PTHR35585:SF1">
    <property type="entry name" value="HHE DOMAIN PROTEIN (AFU_ORTHOLOGUE AFUA_4G00730)"/>
    <property type="match status" value="1"/>
</dbReference>
<proteinExistence type="predicted"/>
<dbReference type="PANTHER" id="PTHR35585">
    <property type="entry name" value="HHE DOMAIN PROTEIN (AFU_ORTHOLOGUE AFUA_4G00730)"/>
    <property type="match status" value="1"/>
</dbReference>
<name>A0A0E3SFI4_9EURY</name>
<evidence type="ECO:0000313" key="3">
    <source>
        <dbReference type="Proteomes" id="UP000033101"/>
    </source>
</evidence>
<dbReference type="EMBL" id="CP009516">
    <property type="protein sequence ID" value="AKB79861.1"/>
    <property type="molecule type" value="Genomic_DNA"/>
</dbReference>
<dbReference type="GeneID" id="24832715"/>
<dbReference type="Proteomes" id="UP000033101">
    <property type="component" value="Chromosome"/>
</dbReference>
<reference evidence="2 3" key="1">
    <citation type="submission" date="2014-07" db="EMBL/GenBank/DDBJ databases">
        <title>Methanogenic archaea and the global carbon cycle.</title>
        <authorList>
            <person name="Henriksen J.R."/>
            <person name="Luke J."/>
            <person name="Reinhart S."/>
            <person name="Benedict M.N."/>
            <person name="Youngblut N.D."/>
            <person name="Metcalf M.E."/>
            <person name="Whitaker R.J."/>
            <person name="Metcalf W.W."/>
        </authorList>
    </citation>
    <scope>NUCLEOTIDE SEQUENCE [LARGE SCALE GENOMIC DNA]</scope>
    <source>
        <strain evidence="2 3">HB-1</strain>
    </source>
</reference>
<protein>
    <submittedName>
        <fullName evidence="2">Hemerythrin HHE cation binding domain protein</fullName>
    </submittedName>
</protein>
<dbReference type="RefSeq" id="WP_048141764.1">
    <property type="nucleotide sequence ID" value="NZ_CP009516.1"/>
</dbReference>
<dbReference type="HOGENOM" id="CLU_079417_6_1_2"/>
<dbReference type="STRING" id="1434110.MSHOH_3378"/>
<feature type="domain" description="Hemerythrin-like" evidence="1">
    <location>
        <begin position="3"/>
        <end position="115"/>
    </location>
</feature>
<keyword evidence="3" id="KW-1185">Reference proteome</keyword>
<organism evidence="2 3">
    <name type="scientific">Methanosarcina horonobensis HB-1 = JCM 15518</name>
    <dbReference type="NCBI Taxonomy" id="1434110"/>
    <lineage>
        <taxon>Archaea</taxon>
        <taxon>Methanobacteriati</taxon>
        <taxon>Methanobacteriota</taxon>
        <taxon>Stenosarchaea group</taxon>
        <taxon>Methanomicrobia</taxon>
        <taxon>Methanosarcinales</taxon>
        <taxon>Methanosarcinaceae</taxon>
        <taxon>Methanosarcina</taxon>
    </lineage>
</organism>
<dbReference type="OrthoDB" id="377931at2157"/>